<dbReference type="CDD" id="cd20148">
    <property type="entry name" value="PWWP_HDGF"/>
    <property type="match status" value="1"/>
</dbReference>
<dbReference type="Pfam" id="PF00855">
    <property type="entry name" value="PWWP"/>
    <property type="match status" value="1"/>
</dbReference>
<feature type="compositionally biased region" description="Pro residues" evidence="1">
    <location>
        <begin position="201"/>
        <end position="218"/>
    </location>
</feature>
<sequence length="247" mass="26342">MPRSNRQREYKPGDLVFAKMKGYPHWPARIDELPEGAVKSPSNKYQVFFFGTHETAFLGPKDLFPYEECKEKFGKPTKRKGFSDGLWEIENNPTVKAAGYEPEKKEAPAKGAGEPATGPVEREGDTGGSSDEDEGNLVIDEKNEKGGAKRKADDSLEASPKRPKDAEGEGETKMDNKKSDTEGPGGDAAEPKANDNAGVEPPVPRAPPTVTAPPPASAPPSESKPGGQANPPTEGQLSAEKALTDSA</sequence>
<organism evidence="3 4">
    <name type="scientific">Albula goreensis</name>
    <dbReference type="NCBI Taxonomy" id="1534307"/>
    <lineage>
        <taxon>Eukaryota</taxon>
        <taxon>Metazoa</taxon>
        <taxon>Chordata</taxon>
        <taxon>Craniata</taxon>
        <taxon>Vertebrata</taxon>
        <taxon>Euteleostomi</taxon>
        <taxon>Actinopterygii</taxon>
        <taxon>Neopterygii</taxon>
        <taxon>Teleostei</taxon>
        <taxon>Albuliformes</taxon>
        <taxon>Albulidae</taxon>
        <taxon>Albula</taxon>
    </lineage>
</organism>
<dbReference type="EMBL" id="JAERUA010000003">
    <property type="protein sequence ID" value="KAI1901428.1"/>
    <property type="molecule type" value="Genomic_DNA"/>
</dbReference>
<protein>
    <recommendedName>
        <fullName evidence="2">PWWP domain-containing protein</fullName>
    </recommendedName>
</protein>
<name>A0A8T3E3H0_9TELE</name>
<dbReference type="PROSITE" id="PS50812">
    <property type="entry name" value="PWWP"/>
    <property type="match status" value="1"/>
</dbReference>
<evidence type="ECO:0000313" key="3">
    <source>
        <dbReference type="EMBL" id="KAI1901428.1"/>
    </source>
</evidence>
<dbReference type="AlphaFoldDB" id="A0A8T3E3H0"/>
<reference evidence="3" key="1">
    <citation type="submission" date="2021-01" db="EMBL/GenBank/DDBJ databases">
        <authorList>
            <person name="Zahm M."/>
            <person name="Roques C."/>
            <person name="Cabau C."/>
            <person name="Klopp C."/>
            <person name="Donnadieu C."/>
            <person name="Jouanno E."/>
            <person name="Lampietro C."/>
            <person name="Louis A."/>
            <person name="Herpin A."/>
            <person name="Echchiki A."/>
            <person name="Berthelot C."/>
            <person name="Parey E."/>
            <person name="Roest-Crollius H."/>
            <person name="Braasch I."/>
            <person name="Postlethwait J."/>
            <person name="Bobe J."/>
            <person name="Montfort J."/>
            <person name="Bouchez O."/>
            <person name="Begum T."/>
            <person name="Mejri S."/>
            <person name="Adams A."/>
            <person name="Chen W.-J."/>
            <person name="Guiguen Y."/>
        </authorList>
    </citation>
    <scope>NUCLEOTIDE SEQUENCE</scope>
    <source>
        <tissue evidence="3">Blood</tissue>
    </source>
</reference>
<dbReference type="OrthoDB" id="62853at2759"/>
<gene>
    <name evidence="3" type="ORF">AGOR_G00034340</name>
</gene>
<dbReference type="FunFam" id="2.30.30.140:FF:000017">
    <property type="entry name" value="hepatoma-derived growth factor isoform X1"/>
    <property type="match status" value="1"/>
</dbReference>
<evidence type="ECO:0000256" key="1">
    <source>
        <dbReference type="SAM" id="MobiDB-lite"/>
    </source>
</evidence>
<dbReference type="SUPFAM" id="SSF63748">
    <property type="entry name" value="Tudor/PWWP/MBT"/>
    <property type="match status" value="1"/>
</dbReference>
<comment type="caution">
    <text evidence="3">The sequence shown here is derived from an EMBL/GenBank/DDBJ whole genome shotgun (WGS) entry which is preliminary data.</text>
</comment>
<feature type="region of interest" description="Disordered" evidence="1">
    <location>
        <begin position="73"/>
        <end position="247"/>
    </location>
</feature>
<dbReference type="Proteomes" id="UP000829720">
    <property type="component" value="Unassembled WGS sequence"/>
</dbReference>
<dbReference type="InterPro" id="IPR047363">
    <property type="entry name" value="PWWP_HDGF"/>
</dbReference>
<proteinExistence type="predicted"/>
<dbReference type="InterPro" id="IPR000313">
    <property type="entry name" value="PWWP_dom"/>
</dbReference>
<evidence type="ECO:0000259" key="2">
    <source>
        <dbReference type="PROSITE" id="PS50812"/>
    </source>
</evidence>
<feature type="compositionally biased region" description="Basic and acidic residues" evidence="1">
    <location>
        <begin position="139"/>
        <end position="181"/>
    </location>
</feature>
<dbReference type="PANTHER" id="PTHR12550:SF41">
    <property type="entry name" value="HEPATOMA-DERIVED GROWTH FACTOR"/>
    <property type="match status" value="1"/>
</dbReference>
<dbReference type="PANTHER" id="PTHR12550">
    <property type="entry name" value="HEPATOMA-DERIVED GROWTH FACTOR-RELATED"/>
    <property type="match status" value="1"/>
</dbReference>
<keyword evidence="4" id="KW-1185">Reference proteome</keyword>
<accession>A0A8T3E3H0</accession>
<feature type="domain" description="PWWP" evidence="2">
    <location>
        <begin position="12"/>
        <end position="69"/>
    </location>
</feature>
<evidence type="ECO:0000313" key="4">
    <source>
        <dbReference type="Proteomes" id="UP000829720"/>
    </source>
</evidence>
<dbReference type="Gene3D" id="2.30.30.140">
    <property type="match status" value="1"/>
</dbReference>
<dbReference type="SMART" id="SM00293">
    <property type="entry name" value="PWWP"/>
    <property type="match status" value="1"/>
</dbReference>